<reference evidence="2" key="1">
    <citation type="submission" date="2021-07" db="EMBL/GenBank/DDBJ databases">
        <authorList>
            <person name="Branca A.L. A."/>
        </authorList>
    </citation>
    <scope>NUCLEOTIDE SEQUENCE</scope>
</reference>
<dbReference type="EMBL" id="CAJVPD010000222">
    <property type="protein sequence ID" value="CAG8369255.1"/>
    <property type="molecule type" value="Genomic_DNA"/>
</dbReference>
<feature type="compositionally biased region" description="Basic and acidic residues" evidence="1">
    <location>
        <begin position="243"/>
        <end position="254"/>
    </location>
</feature>
<gene>
    <name evidence="2" type="ORF">PSALAMII_LOCUS4455</name>
</gene>
<feature type="region of interest" description="Disordered" evidence="1">
    <location>
        <begin position="236"/>
        <end position="268"/>
    </location>
</feature>
<protein>
    <submittedName>
        <fullName evidence="2">Uncharacterized protein</fullName>
    </submittedName>
</protein>
<proteinExistence type="predicted"/>
<comment type="caution">
    <text evidence="2">The sequence shown here is derived from an EMBL/GenBank/DDBJ whole genome shotgun (WGS) entry which is preliminary data.</text>
</comment>
<evidence type="ECO:0000313" key="3">
    <source>
        <dbReference type="Proteomes" id="UP001152592"/>
    </source>
</evidence>
<evidence type="ECO:0000313" key="2">
    <source>
        <dbReference type="EMBL" id="CAG8369255.1"/>
    </source>
</evidence>
<name>A0A9W4IZT3_9EURO</name>
<dbReference type="AlphaFoldDB" id="A0A9W4IZT3"/>
<evidence type="ECO:0000256" key="1">
    <source>
        <dbReference type="SAM" id="MobiDB-lite"/>
    </source>
</evidence>
<organism evidence="2 3">
    <name type="scientific">Penicillium salamii</name>
    <dbReference type="NCBI Taxonomy" id="1612424"/>
    <lineage>
        <taxon>Eukaryota</taxon>
        <taxon>Fungi</taxon>
        <taxon>Dikarya</taxon>
        <taxon>Ascomycota</taxon>
        <taxon>Pezizomycotina</taxon>
        <taxon>Eurotiomycetes</taxon>
        <taxon>Eurotiomycetidae</taxon>
        <taxon>Eurotiales</taxon>
        <taxon>Aspergillaceae</taxon>
        <taxon>Penicillium</taxon>
    </lineage>
</organism>
<accession>A0A9W4IZT3</accession>
<dbReference type="OrthoDB" id="5343483at2759"/>
<dbReference type="Proteomes" id="UP001152592">
    <property type="component" value="Unassembled WGS sequence"/>
</dbReference>
<sequence>MARSLRDKIDGLFAEWSKDMLPSGALRELLADKENCRAFFHGLRRQVRAIRKRSQRSDDGEITVYDAALVRLYEHGHTMQDYGLLDFYMAEFLGTKNCESDGEIKAIIAAQIAAQRILDDGPIARIPVSGSDADDEGEMDVEYNEMEETSDPVDGPEAPMPPHLEKLIETYKKAKDEYADLGVMESHSKQTENVRFLRDTAENLLRYLENFDKDHYLISELESVIESSQAYAAKLAGGRKRKFERDRSQSRDRGSPSPSPYRPYGYYGQFYRGRDQDSRWDRYVPPQTWSRGRGVDSYRP</sequence>